<dbReference type="Proteomes" id="UP000798662">
    <property type="component" value="Chromosome 1"/>
</dbReference>
<proteinExistence type="predicted"/>
<gene>
    <name evidence="1" type="ORF">I4F81_004475</name>
</gene>
<keyword evidence="2" id="KW-1185">Reference proteome</keyword>
<reference evidence="1" key="1">
    <citation type="submission" date="2019-11" db="EMBL/GenBank/DDBJ databases">
        <title>Nori genome reveals adaptations in red seaweeds to the harsh intertidal environment.</title>
        <authorList>
            <person name="Wang D."/>
            <person name="Mao Y."/>
        </authorList>
    </citation>
    <scope>NUCLEOTIDE SEQUENCE</scope>
    <source>
        <tissue evidence="1">Gametophyte</tissue>
    </source>
</reference>
<accession>A0ACC3BWI6</accession>
<evidence type="ECO:0000313" key="2">
    <source>
        <dbReference type="Proteomes" id="UP000798662"/>
    </source>
</evidence>
<protein>
    <submittedName>
        <fullName evidence="1">Uncharacterized protein</fullName>
    </submittedName>
</protein>
<organism evidence="1 2">
    <name type="scientific">Pyropia yezoensis</name>
    <name type="common">Susabi-nori</name>
    <name type="synonym">Porphyra yezoensis</name>
    <dbReference type="NCBI Taxonomy" id="2788"/>
    <lineage>
        <taxon>Eukaryota</taxon>
        <taxon>Rhodophyta</taxon>
        <taxon>Bangiophyceae</taxon>
        <taxon>Bangiales</taxon>
        <taxon>Bangiaceae</taxon>
        <taxon>Pyropia</taxon>
    </lineage>
</organism>
<comment type="caution">
    <text evidence="1">The sequence shown here is derived from an EMBL/GenBank/DDBJ whole genome shotgun (WGS) entry which is preliminary data.</text>
</comment>
<evidence type="ECO:0000313" key="1">
    <source>
        <dbReference type="EMBL" id="KAK1861897.1"/>
    </source>
</evidence>
<dbReference type="EMBL" id="CM020618">
    <property type="protein sequence ID" value="KAK1861897.1"/>
    <property type="molecule type" value="Genomic_DNA"/>
</dbReference>
<sequence>MVMALVALSLSVGALNSALNALLIVIHGVVVLAMEHTYLLAAKVQLHLMGATAATDSSEVHVSHWLRMMGGRLWRQRVRGAGQGRPGWANDDARGKGADLELTSNVGDAASEYLPGSPRPDVSSRYTYSTSYRVTMAWSFALLVSILLLIPAELVLEGGLSESNRCAQHVVTPQRGICASPWEGVRDSDVIASALLTSRIPWADPDWTVVPEGASMDMNAVEVRSPPVDDPLPTKVVAAACRVSLRPCTEVFGGCGNITFEMSEGQRGIYVINSSLAKWQESSAKARFVHGDFTHDTALGVGFAFWPLDPPSGSRPSLPPSLATNGMEGGAPQPPRRIWAAALEMVVSDEEVQIGMRMVAEGNTRWDLPVTASRARIYNLSCLSSGLVDRDLTRAASLWRTMQMSSPGTVQSHVGSNISRLAAITPNDLARALFALKAEDVSSVCVAPVRVYDKCGQFNFRHAIPLTILVVVLLGIWAVALRDWGTELAGRRMVVASPVTNGAVYLTFSPKPSAVERGDFGGGR</sequence>
<name>A0ACC3BWI6_PYRYE</name>